<comment type="caution">
    <text evidence="2">The sequence shown here is derived from an EMBL/GenBank/DDBJ whole genome shotgun (WGS) entry which is preliminary data.</text>
</comment>
<proteinExistence type="predicted"/>
<feature type="domain" description="CRISPR associated protein Cas6 C-terminal" evidence="1">
    <location>
        <begin position="119"/>
        <end position="240"/>
    </location>
</feature>
<gene>
    <name evidence="2" type="ORF">FOE67_02060</name>
</gene>
<accession>A0A7W3SZR8</accession>
<protein>
    <submittedName>
        <fullName evidence="2">CRISPR-associated protein Cas6</fullName>
    </submittedName>
</protein>
<evidence type="ECO:0000259" key="1">
    <source>
        <dbReference type="Pfam" id="PF01881"/>
    </source>
</evidence>
<reference evidence="3" key="1">
    <citation type="submission" date="2019-10" db="EMBL/GenBank/DDBJ databases">
        <title>Streptomyces sp. nov., a novel actinobacterium isolated from alkaline environment.</title>
        <authorList>
            <person name="Golinska P."/>
        </authorList>
    </citation>
    <scope>NUCLEOTIDE SEQUENCE [LARGE SCALE GENOMIC DNA]</scope>
    <source>
        <strain evidence="3">DSM 42108</strain>
    </source>
</reference>
<dbReference type="Proteomes" id="UP000530234">
    <property type="component" value="Unassembled WGS sequence"/>
</dbReference>
<dbReference type="RefSeq" id="WP_182660016.1">
    <property type="nucleotide sequence ID" value="NZ_VKHS01000020.1"/>
</dbReference>
<dbReference type="Pfam" id="PF01881">
    <property type="entry name" value="Cas_Cas6_C"/>
    <property type="match status" value="1"/>
</dbReference>
<evidence type="ECO:0000313" key="3">
    <source>
        <dbReference type="Proteomes" id="UP000530234"/>
    </source>
</evidence>
<dbReference type="Gene3D" id="3.30.70.1900">
    <property type="match status" value="1"/>
</dbReference>
<dbReference type="AlphaFoldDB" id="A0A7W3SZR8"/>
<dbReference type="InterPro" id="IPR049435">
    <property type="entry name" value="Cas_Cas6_C"/>
</dbReference>
<dbReference type="CDD" id="cd21140">
    <property type="entry name" value="Cas6_I-like"/>
    <property type="match status" value="1"/>
</dbReference>
<name>A0A7W3SZR8_9ACTN</name>
<keyword evidence="3" id="KW-1185">Reference proteome</keyword>
<dbReference type="EMBL" id="VKHS01000020">
    <property type="protein sequence ID" value="MBB0228329.1"/>
    <property type="molecule type" value="Genomic_DNA"/>
</dbReference>
<organism evidence="2 3">
    <name type="scientific">Streptomyces calidiresistens</name>
    <dbReference type="NCBI Taxonomy" id="1485586"/>
    <lineage>
        <taxon>Bacteria</taxon>
        <taxon>Bacillati</taxon>
        <taxon>Actinomycetota</taxon>
        <taxon>Actinomycetes</taxon>
        <taxon>Kitasatosporales</taxon>
        <taxon>Streptomycetaceae</taxon>
        <taxon>Streptomyces</taxon>
    </lineage>
</organism>
<sequence length="246" mass="26755">MKVRLSVTTAASELPWEVVLTPGRSLVYGVLGRLEPTAGRRLHERGVGEYGMVPFGHGAPVFPKARRVRGRYAAGGSGTVEFGSPVPQLAETLRKGFAERELLDWGGVALRLTRIEVIPPPAFSSGRARFRTSTPVVMKGDGRVQGEHPPSRQHWVLPGQAQWVKYMQGNLVRKAETLGLDPAVRLEEVTWVGASRSFRVRGGVKPGAPVEVELSGPPETLRAVWSWGLGQANSAGFGWISPHPMR</sequence>
<evidence type="ECO:0000313" key="2">
    <source>
        <dbReference type="EMBL" id="MBB0228329.1"/>
    </source>
</evidence>